<accession>A0A9P7AIR5</accession>
<evidence type="ECO:0000313" key="3">
    <source>
        <dbReference type="Proteomes" id="UP000719766"/>
    </source>
</evidence>
<proteinExistence type="predicted"/>
<feature type="compositionally biased region" description="Polar residues" evidence="1">
    <location>
        <begin position="410"/>
        <end position="421"/>
    </location>
</feature>
<protein>
    <submittedName>
        <fullName evidence="2">Uncharacterized protein</fullName>
    </submittedName>
</protein>
<feature type="region of interest" description="Disordered" evidence="1">
    <location>
        <begin position="337"/>
        <end position="421"/>
    </location>
</feature>
<dbReference type="OrthoDB" id="3033638at2759"/>
<reference evidence="2" key="1">
    <citation type="journal article" date="2020" name="New Phytol.">
        <title>Comparative genomics reveals dynamic genome evolution in host specialist ectomycorrhizal fungi.</title>
        <authorList>
            <person name="Lofgren L.A."/>
            <person name="Nguyen N.H."/>
            <person name="Vilgalys R."/>
            <person name="Ruytinx J."/>
            <person name="Liao H.L."/>
            <person name="Branco S."/>
            <person name="Kuo A."/>
            <person name="LaButti K."/>
            <person name="Lipzen A."/>
            <person name="Andreopoulos W."/>
            <person name="Pangilinan J."/>
            <person name="Riley R."/>
            <person name="Hundley H."/>
            <person name="Na H."/>
            <person name="Barry K."/>
            <person name="Grigoriev I.V."/>
            <person name="Stajich J.E."/>
            <person name="Kennedy P.G."/>
        </authorList>
    </citation>
    <scope>NUCLEOTIDE SEQUENCE</scope>
    <source>
        <strain evidence="2">S12</strain>
    </source>
</reference>
<feature type="compositionally biased region" description="Polar residues" evidence="1">
    <location>
        <begin position="341"/>
        <end position="359"/>
    </location>
</feature>
<keyword evidence="3" id="KW-1185">Reference proteome</keyword>
<dbReference type="RefSeq" id="XP_041157301.1">
    <property type="nucleotide sequence ID" value="XM_041307057.1"/>
</dbReference>
<dbReference type="GeneID" id="64600821"/>
<dbReference type="EMBL" id="JABBWE010000051">
    <property type="protein sequence ID" value="KAG1790329.1"/>
    <property type="molecule type" value="Genomic_DNA"/>
</dbReference>
<dbReference type="AlphaFoldDB" id="A0A9P7AIR5"/>
<sequence>MPDVTQHQCYIKVTKSSSRTLWRHSIKRKTRLRTEAEKKALTEKCRAHKCAYKDALADCQDLVMQEAIKLHEQFPHRTQKSRKATRWNAFLCSEVKAMNAARAPDEPRVKATQVRRDIAEKWNAKSQQEKIDATEGLMEDLEDHRENKALASHNVPINAFHDIRATLDSLATLSARTGCHTALITVRGDLNHYNCPYVYLSDDRVGDFFQLALKETPSNFATHLEGYCTSGVTGVVSNYKQSFLQLKSNIMYYVNFDENITAQHGVVLDNWLLKKFANPGDIGSMVEVKIVYNAFRTGVTKFHETRFNNTLERSSDDDANEDRNALADESRINANIDPSLLSISQPADTESRSILTTEDSAPIQRKRGREQVESGVISGITGMGGNEVSVTKKQRKTRSDKGKKRGPKQRANQSTEAAASS</sequence>
<gene>
    <name evidence="2" type="ORF">HD556DRAFT_1446266</name>
</gene>
<evidence type="ECO:0000256" key="1">
    <source>
        <dbReference type="SAM" id="MobiDB-lite"/>
    </source>
</evidence>
<evidence type="ECO:0000313" key="2">
    <source>
        <dbReference type="EMBL" id="KAG1790329.1"/>
    </source>
</evidence>
<name>A0A9P7AIR5_9AGAM</name>
<organism evidence="2 3">
    <name type="scientific">Suillus plorans</name>
    <dbReference type="NCBI Taxonomy" id="116603"/>
    <lineage>
        <taxon>Eukaryota</taxon>
        <taxon>Fungi</taxon>
        <taxon>Dikarya</taxon>
        <taxon>Basidiomycota</taxon>
        <taxon>Agaricomycotina</taxon>
        <taxon>Agaricomycetes</taxon>
        <taxon>Agaricomycetidae</taxon>
        <taxon>Boletales</taxon>
        <taxon>Suillineae</taxon>
        <taxon>Suillaceae</taxon>
        <taxon>Suillus</taxon>
    </lineage>
</organism>
<feature type="compositionally biased region" description="Basic residues" evidence="1">
    <location>
        <begin position="392"/>
        <end position="408"/>
    </location>
</feature>
<dbReference type="Proteomes" id="UP000719766">
    <property type="component" value="Unassembled WGS sequence"/>
</dbReference>
<comment type="caution">
    <text evidence="2">The sequence shown here is derived from an EMBL/GenBank/DDBJ whole genome shotgun (WGS) entry which is preliminary data.</text>
</comment>